<evidence type="ECO:0000313" key="1">
    <source>
        <dbReference type="EMBL" id="KAJ9110973.1"/>
    </source>
</evidence>
<comment type="caution">
    <text evidence="1">The sequence shown here is derived from an EMBL/GenBank/DDBJ whole genome shotgun (WGS) entry which is preliminary data.</text>
</comment>
<protein>
    <submittedName>
        <fullName evidence="1">Uncharacterized protein</fullName>
    </submittedName>
</protein>
<name>A0ACC2WHV5_9TREE</name>
<dbReference type="EMBL" id="JASBWS010000021">
    <property type="protein sequence ID" value="KAJ9110973.1"/>
    <property type="molecule type" value="Genomic_DNA"/>
</dbReference>
<reference evidence="1" key="1">
    <citation type="submission" date="2023-04" db="EMBL/GenBank/DDBJ databases">
        <title>Draft Genome sequencing of Naganishia species isolated from polar environments using Oxford Nanopore Technology.</title>
        <authorList>
            <person name="Leo P."/>
            <person name="Venkateswaran K."/>
        </authorList>
    </citation>
    <scope>NUCLEOTIDE SEQUENCE</scope>
    <source>
        <strain evidence="1">MNA-CCFEE 5262</strain>
    </source>
</reference>
<proteinExistence type="predicted"/>
<accession>A0ACC2WHV5</accession>
<keyword evidence="2" id="KW-1185">Reference proteome</keyword>
<evidence type="ECO:0000313" key="2">
    <source>
        <dbReference type="Proteomes" id="UP001230649"/>
    </source>
</evidence>
<organism evidence="1 2">
    <name type="scientific">Naganishia adeliensis</name>
    <dbReference type="NCBI Taxonomy" id="92952"/>
    <lineage>
        <taxon>Eukaryota</taxon>
        <taxon>Fungi</taxon>
        <taxon>Dikarya</taxon>
        <taxon>Basidiomycota</taxon>
        <taxon>Agaricomycotina</taxon>
        <taxon>Tremellomycetes</taxon>
        <taxon>Filobasidiales</taxon>
        <taxon>Filobasidiaceae</taxon>
        <taxon>Naganishia</taxon>
    </lineage>
</organism>
<sequence length="521" mass="57929">MSAENELKCNNLKCRKELASDGRAVVTNCSLPCAEILFKPDRLCPACEIQLTEADDIVDSLPINRFALSLQQQTTSRRTFTERYHGDCNESDELLDVSDISGEFVPDYGFEECERAIDGCGKADEHESVKPIIGYPVQRVLKSASLRKQSTKNSEISRTDHSYASTGANMKNASLITEVEDLNRKVREMLEQVREKDRQISKLQGNYSKLQKKHLLGGSAAAIANAVNDEVQHSLANSTYASHMARYQGNNAALDGPKTLPFIDTIRYPPQNQVQQRHQPQNQHQPQHQRQNQLQNQLQNQNINQAYRNVTPDDPVTERRQQRGSAETQVIQGRYSYPNGTVHDGRLQQTSRQPSISPEQRALITGMPTPQRHSSRQPLAAMTGEANQNVSIRTPMLGNSKSHTEMRALNDSGFGMKAPMSLKKTPGNQPQRASHMQAAGNQNLERRGPENRPRVPTENGGNYGDRLMALQGRVPQGRSSNGESSLRSELPEAIESIDGMFGCSCILVNASTGNVQPRMSM</sequence>
<gene>
    <name evidence="1" type="ORF">QFC20_002740</name>
</gene>
<dbReference type="Proteomes" id="UP001230649">
    <property type="component" value="Unassembled WGS sequence"/>
</dbReference>